<protein>
    <submittedName>
        <fullName evidence="1">Uncharacterized protein</fullName>
    </submittedName>
</protein>
<accession>A0AAW2YW33</accession>
<dbReference type="Proteomes" id="UP001431209">
    <property type="component" value="Unassembled WGS sequence"/>
</dbReference>
<dbReference type="AlphaFoldDB" id="A0AAW2YW33"/>
<gene>
    <name evidence="1" type="ORF">AKO1_004880</name>
</gene>
<organism evidence="1 2">
    <name type="scientific">Acrasis kona</name>
    <dbReference type="NCBI Taxonomy" id="1008807"/>
    <lineage>
        <taxon>Eukaryota</taxon>
        <taxon>Discoba</taxon>
        <taxon>Heterolobosea</taxon>
        <taxon>Tetramitia</taxon>
        <taxon>Eutetramitia</taxon>
        <taxon>Acrasidae</taxon>
        <taxon>Acrasis</taxon>
    </lineage>
</organism>
<proteinExistence type="predicted"/>
<evidence type="ECO:0000313" key="2">
    <source>
        <dbReference type="Proteomes" id="UP001431209"/>
    </source>
</evidence>
<comment type="caution">
    <text evidence="1">The sequence shown here is derived from an EMBL/GenBank/DDBJ whole genome shotgun (WGS) entry which is preliminary data.</text>
</comment>
<feature type="non-terminal residue" evidence="1">
    <location>
        <position position="179"/>
    </location>
</feature>
<reference evidence="1 2" key="1">
    <citation type="submission" date="2024-03" db="EMBL/GenBank/DDBJ databases">
        <title>The Acrasis kona genome and developmental transcriptomes reveal deep origins of eukaryotic multicellular pathways.</title>
        <authorList>
            <person name="Sheikh S."/>
            <person name="Fu C.-J."/>
            <person name="Brown M.W."/>
            <person name="Baldauf S.L."/>
        </authorList>
    </citation>
    <scope>NUCLEOTIDE SEQUENCE [LARGE SCALE GENOMIC DNA]</scope>
    <source>
        <strain evidence="1 2">ATCC MYA-3509</strain>
    </source>
</reference>
<name>A0AAW2YW33_9EUKA</name>
<feature type="non-terminal residue" evidence="1">
    <location>
        <position position="1"/>
    </location>
</feature>
<sequence length="179" mass="20100">DLLRLDKGVLLTRPGKAPINLRIRLINITCDLPAKAGVFCMKSYNEKCGCSWCLHPGKLYGKKVVFPTLTTPSGRIDPVCQDLRSVNQTNVDYENATDHSSKRETSFNGILQAPVLSRLPYWNMRTCQSIDPMHNISGVFKKLTKIWAKPTALGGLPLGSWSKFDKVLSEQKVVQIFHR</sequence>
<evidence type="ECO:0000313" key="1">
    <source>
        <dbReference type="EMBL" id="KAL0481330.1"/>
    </source>
</evidence>
<dbReference type="EMBL" id="JAOPGA020000754">
    <property type="protein sequence ID" value="KAL0481330.1"/>
    <property type="molecule type" value="Genomic_DNA"/>
</dbReference>
<keyword evidence="2" id="KW-1185">Reference proteome</keyword>